<keyword evidence="1" id="KW-1133">Transmembrane helix</keyword>
<keyword evidence="2" id="KW-1185">Reference proteome</keyword>
<reference evidence="3" key="1">
    <citation type="submission" date="2022-11" db="UniProtKB">
        <authorList>
            <consortium name="WormBaseParasite"/>
        </authorList>
    </citation>
    <scope>IDENTIFICATION</scope>
</reference>
<dbReference type="WBParaSite" id="jg1954">
    <property type="protein sequence ID" value="jg1954"/>
    <property type="gene ID" value="jg1954"/>
</dbReference>
<accession>A0A915DHF9</accession>
<protein>
    <submittedName>
        <fullName evidence="3">C-type lectin domain-containing protein</fullName>
    </submittedName>
</protein>
<evidence type="ECO:0000313" key="3">
    <source>
        <dbReference type="WBParaSite" id="jg1954"/>
    </source>
</evidence>
<evidence type="ECO:0000313" key="2">
    <source>
        <dbReference type="Proteomes" id="UP000887574"/>
    </source>
</evidence>
<evidence type="ECO:0000256" key="1">
    <source>
        <dbReference type="SAM" id="Phobius"/>
    </source>
</evidence>
<dbReference type="AlphaFoldDB" id="A0A915DHF9"/>
<sequence length="277" mass="31382">MPSSIVGKLLETGVLLRGREDPFIRLAVASKAMNGSFQPMWTGLYHTGQQLGHLPNYQLYFTDDTVYDILGEVDIHKIFWVPINDHYQPDNHGTDQREYCIELLQFGDNIQLNDQFCDYHLQYHVCKYDPETAGHKKPLPSEVINGEKSASTSASPQLPIEQQQEFQEEYVVYDHATLIPSMPRSSLAIAEQVVTEVITEPDVPLPDFVDNNSYCRCKGLSPTVWHTYLALAGVSFPIAIAAVLAMWVKLIRLSMDGNTVCYMQMSTMKWITMVEVC</sequence>
<proteinExistence type="predicted"/>
<dbReference type="InterPro" id="IPR016187">
    <property type="entry name" value="CTDL_fold"/>
</dbReference>
<keyword evidence="1" id="KW-0472">Membrane</keyword>
<organism evidence="2 3">
    <name type="scientific">Ditylenchus dipsaci</name>
    <dbReference type="NCBI Taxonomy" id="166011"/>
    <lineage>
        <taxon>Eukaryota</taxon>
        <taxon>Metazoa</taxon>
        <taxon>Ecdysozoa</taxon>
        <taxon>Nematoda</taxon>
        <taxon>Chromadorea</taxon>
        <taxon>Rhabditida</taxon>
        <taxon>Tylenchina</taxon>
        <taxon>Tylenchomorpha</taxon>
        <taxon>Sphaerularioidea</taxon>
        <taxon>Anguinidae</taxon>
        <taxon>Anguininae</taxon>
        <taxon>Ditylenchus</taxon>
    </lineage>
</organism>
<feature type="transmembrane region" description="Helical" evidence="1">
    <location>
        <begin position="225"/>
        <end position="248"/>
    </location>
</feature>
<dbReference type="SUPFAM" id="SSF56436">
    <property type="entry name" value="C-type lectin-like"/>
    <property type="match status" value="1"/>
</dbReference>
<keyword evidence="1" id="KW-0812">Transmembrane</keyword>
<name>A0A915DHF9_9BILA</name>
<dbReference type="Proteomes" id="UP000887574">
    <property type="component" value="Unplaced"/>
</dbReference>